<organism evidence="1 2">
    <name type="scientific">Fructilactobacillus sanfranciscensis (strain TMW 1.1304)</name>
    <name type="common">Lactobacillus sanfranciscensis</name>
    <dbReference type="NCBI Taxonomy" id="714313"/>
    <lineage>
        <taxon>Bacteria</taxon>
        <taxon>Bacillati</taxon>
        <taxon>Bacillota</taxon>
        <taxon>Bacilli</taxon>
        <taxon>Lactobacillales</taxon>
        <taxon>Lactobacillaceae</taxon>
        <taxon>Fructilactobacillus</taxon>
    </lineage>
</organism>
<dbReference type="HOGENOM" id="CLU_3311983_0_0_9"/>
<dbReference type="AlphaFoldDB" id="G2KTI6"/>
<evidence type="ECO:0000313" key="1">
    <source>
        <dbReference type="EMBL" id="AEN98802.1"/>
    </source>
</evidence>
<proteinExistence type="predicted"/>
<evidence type="ECO:0000313" key="2">
    <source>
        <dbReference type="Proteomes" id="UP000001285"/>
    </source>
</evidence>
<dbReference type="EMBL" id="CP002461">
    <property type="protein sequence ID" value="AEN98802.1"/>
    <property type="molecule type" value="Genomic_DNA"/>
</dbReference>
<dbReference type="STRING" id="714313.LSA_03500"/>
<accession>G2KTI6</accession>
<dbReference type="Gene3D" id="3.40.50.10490">
    <property type="entry name" value="Glucose-6-phosphate isomerase like protein, domain 1"/>
    <property type="match status" value="1"/>
</dbReference>
<keyword evidence="2" id="KW-1185">Reference proteome</keyword>
<name>G2KTI6_FRUST</name>
<reference evidence="1 2" key="1">
    <citation type="journal article" date="2011" name="Microb. Cell Fact.">
        <title>Genomic analysis reveals Lactobacillus sanfranciscensis as stable element in traditional sourdoughs.</title>
        <authorList>
            <person name="Vogel R.F."/>
            <person name="Pavlovic M."/>
            <person name="Ehrmann M.A."/>
            <person name="Wiezer A."/>
            <person name="Liesegang H."/>
            <person name="Offschanka S."/>
            <person name="Voget S."/>
            <person name="Angelov A."/>
            <person name="Bocker G."/>
            <person name="Liebl W."/>
        </authorList>
    </citation>
    <scope>NUCLEOTIDE SEQUENCE [LARGE SCALE GENOMIC DNA]</scope>
    <source>
        <strain evidence="1 2">TMW 1.1304</strain>
    </source>
</reference>
<sequence length="39" mass="4522">MESLFEQSVWLFGDAVTLAYMQANGITEQFMKDRHANLE</sequence>
<dbReference type="Proteomes" id="UP000001285">
    <property type="component" value="Chromosome"/>
</dbReference>
<dbReference type="KEGG" id="lsn:LSA_03500"/>
<gene>
    <name evidence="1" type="ordered locus">LSA_03500</name>
</gene>
<protein>
    <submittedName>
        <fullName evidence="1">Uncharacterized protein</fullName>
    </submittedName>
</protein>